<evidence type="ECO:0000313" key="3">
    <source>
        <dbReference type="EMBL" id="SMP33014.1"/>
    </source>
</evidence>
<dbReference type="GO" id="GO:0009055">
    <property type="term" value="F:electron transfer activity"/>
    <property type="evidence" value="ECO:0007669"/>
    <property type="project" value="TreeGrafter"/>
</dbReference>
<dbReference type="InterPro" id="IPR003680">
    <property type="entry name" value="Flavodoxin_fold"/>
</dbReference>
<dbReference type="RefSeq" id="WP_284724614.1">
    <property type="nucleotide sequence ID" value="NZ_FXTU01000009.1"/>
</dbReference>
<dbReference type="PANTHER" id="PTHR47307:SF1">
    <property type="entry name" value="GLUTATHIONE-REGULATED POTASSIUM-EFFLUX SYSTEM ANCILLARY PROTEIN KEFG"/>
    <property type="match status" value="1"/>
</dbReference>
<organism evidence="3 4">
    <name type="scientific">Laceyella tengchongensis</name>
    <dbReference type="NCBI Taxonomy" id="574699"/>
    <lineage>
        <taxon>Bacteria</taxon>
        <taxon>Bacillati</taxon>
        <taxon>Bacillota</taxon>
        <taxon>Bacilli</taxon>
        <taxon>Bacillales</taxon>
        <taxon>Thermoactinomycetaceae</taxon>
        <taxon>Laceyella</taxon>
    </lineage>
</organism>
<dbReference type="EMBL" id="FXTU01000009">
    <property type="protein sequence ID" value="SMP33014.1"/>
    <property type="molecule type" value="Genomic_DNA"/>
</dbReference>
<evidence type="ECO:0000313" key="4">
    <source>
        <dbReference type="Proteomes" id="UP001157946"/>
    </source>
</evidence>
<dbReference type="GO" id="GO:0003955">
    <property type="term" value="F:NAD(P)H dehydrogenase (quinone) activity"/>
    <property type="evidence" value="ECO:0007669"/>
    <property type="project" value="TreeGrafter"/>
</dbReference>
<name>A0AA46AGY9_9BACL</name>
<dbReference type="Pfam" id="PF02525">
    <property type="entry name" value="Flavodoxin_2"/>
    <property type="match status" value="1"/>
</dbReference>
<protein>
    <submittedName>
        <fullName evidence="3">NADPH-quinone reductase (Modulator of drug activity B)</fullName>
    </submittedName>
</protein>
<dbReference type="PANTHER" id="PTHR47307">
    <property type="entry name" value="GLUTATHIONE-REGULATED POTASSIUM-EFFLUX SYSTEM ANCILLARY PROTEIN KEFG"/>
    <property type="match status" value="1"/>
</dbReference>
<evidence type="ECO:0000256" key="1">
    <source>
        <dbReference type="ARBA" id="ARBA00023002"/>
    </source>
</evidence>
<keyword evidence="4" id="KW-1185">Reference proteome</keyword>
<dbReference type="Gene3D" id="3.40.50.360">
    <property type="match status" value="1"/>
</dbReference>
<dbReference type="Proteomes" id="UP001157946">
    <property type="component" value="Unassembled WGS sequence"/>
</dbReference>
<keyword evidence="1" id="KW-0560">Oxidoreductase</keyword>
<dbReference type="InterPro" id="IPR046980">
    <property type="entry name" value="KefG/KefF"/>
</dbReference>
<reference evidence="3" key="1">
    <citation type="submission" date="2017-05" db="EMBL/GenBank/DDBJ databases">
        <authorList>
            <person name="Varghese N."/>
            <person name="Submissions S."/>
        </authorList>
    </citation>
    <scope>NUCLEOTIDE SEQUENCE</scope>
    <source>
        <strain evidence="3">DSM 45262</strain>
    </source>
</reference>
<gene>
    <name evidence="3" type="ORF">SAMN06265361_10983</name>
</gene>
<accession>A0AA46AGY9</accession>
<dbReference type="InterPro" id="IPR029039">
    <property type="entry name" value="Flavoprotein-like_sf"/>
</dbReference>
<sequence>MRVLVIVAHPNLENSRVNSRWVKELKMHQHSRWVTIHNLYKEYPDFRIDVEREQALLMGHDRIVFQFPLQWYSTPALLKQWQDDVLTYGWAYGTHGNKLHGKELIIAFSAGGSADAYQANGFNQFTIDEFLRPLQQVAKLTGLKLLPYFRFHGAFQVNEEQLELSAKYYAQYVVHQSN</sequence>
<dbReference type="GO" id="GO:0010181">
    <property type="term" value="F:FMN binding"/>
    <property type="evidence" value="ECO:0007669"/>
    <property type="project" value="TreeGrafter"/>
</dbReference>
<dbReference type="SUPFAM" id="SSF52218">
    <property type="entry name" value="Flavoproteins"/>
    <property type="match status" value="1"/>
</dbReference>
<evidence type="ECO:0000259" key="2">
    <source>
        <dbReference type="Pfam" id="PF02525"/>
    </source>
</evidence>
<proteinExistence type="predicted"/>
<comment type="caution">
    <text evidence="3">The sequence shown here is derived from an EMBL/GenBank/DDBJ whole genome shotgun (WGS) entry which is preliminary data.</text>
</comment>
<dbReference type="AlphaFoldDB" id="A0AA46AGY9"/>
<feature type="domain" description="Flavodoxin-like fold" evidence="2">
    <location>
        <begin position="1"/>
        <end position="171"/>
    </location>
</feature>